<dbReference type="EMBL" id="CATNWA010020581">
    <property type="protein sequence ID" value="CAI9619017.1"/>
    <property type="molecule type" value="Genomic_DNA"/>
</dbReference>
<dbReference type="Proteomes" id="UP001162483">
    <property type="component" value="Unassembled WGS sequence"/>
</dbReference>
<comment type="caution">
    <text evidence="2">The sequence shown here is derived from an EMBL/GenBank/DDBJ whole genome shotgun (WGS) entry which is preliminary data.</text>
</comment>
<organism evidence="2 3">
    <name type="scientific">Staurois parvus</name>
    <dbReference type="NCBI Taxonomy" id="386267"/>
    <lineage>
        <taxon>Eukaryota</taxon>
        <taxon>Metazoa</taxon>
        <taxon>Chordata</taxon>
        <taxon>Craniata</taxon>
        <taxon>Vertebrata</taxon>
        <taxon>Euteleostomi</taxon>
        <taxon>Amphibia</taxon>
        <taxon>Batrachia</taxon>
        <taxon>Anura</taxon>
        <taxon>Neobatrachia</taxon>
        <taxon>Ranoidea</taxon>
        <taxon>Ranidae</taxon>
        <taxon>Staurois</taxon>
    </lineage>
</organism>
<accession>A0ABN9HB97</accession>
<protein>
    <recommendedName>
        <fullName evidence="1">Transposase Tc1-like domain-containing protein</fullName>
    </recommendedName>
</protein>
<dbReference type="Pfam" id="PF01498">
    <property type="entry name" value="HTH_Tnp_Tc3_2"/>
    <property type="match status" value="1"/>
</dbReference>
<sequence>MTEQGQCMLKLTVRRTHQLSAESIAKDLQTSYGLQISTITVCRELLGMGFHGQAAASKSYITKCKAKRPMQWCKAHCHWTL</sequence>
<keyword evidence="3" id="KW-1185">Reference proteome</keyword>
<feature type="domain" description="Transposase Tc1-like" evidence="1">
    <location>
        <begin position="9"/>
        <end position="77"/>
    </location>
</feature>
<evidence type="ECO:0000313" key="3">
    <source>
        <dbReference type="Proteomes" id="UP001162483"/>
    </source>
</evidence>
<evidence type="ECO:0000259" key="1">
    <source>
        <dbReference type="Pfam" id="PF01498"/>
    </source>
</evidence>
<name>A0ABN9HB97_9NEOB</name>
<reference evidence="2" key="1">
    <citation type="submission" date="2023-05" db="EMBL/GenBank/DDBJ databases">
        <authorList>
            <person name="Stuckert A."/>
        </authorList>
    </citation>
    <scope>NUCLEOTIDE SEQUENCE</scope>
</reference>
<evidence type="ECO:0000313" key="2">
    <source>
        <dbReference type="EMBL" id="CAI9619017.1"/>
    </source>
</evidence>
<dbReference type="InterPro" id="IPR002492">
    <property type="entry name" value="Transposase_Tc1-like"/>
</dbReference>
<feature type="non-terminal residue" evidence="2">
    <location>
        <position position="81"/>
    </location>
</feature>
<gene>
    <name evidence="2" type="ORF">SPARVUS_LOCUS15770330</name>
</gene>
<proteinExistence type="predicted"/>